<dbReference type="SMART" id="SM00020">
    <property type="entry name" value="Tryp_SPc"/>
    <property type="match status" value="1"/>
</dbReference>
<keyword evidence="5" id="KW-0378">Hydrolase</keyword>
<dbReference type="InterPro" id="IPR001314">
    <property type="entry name" value="Peptidase_S1A"/>
</dbReference>
<protein>
    <submittedName>
        <fullName evidence="7">Trypsin</fullName>
    </submittedName>
</protein>
<dbReference type="SUPFAM" id="SSF50494">
    <property type="entry name" value="Trypsin-like serine proteases"/>
    <property type="match status" value="1"/>
</dbReference>
<dbReference type="InterPro" id="IPR050430">
    <property type="entry name" value="Peptidase_S1"/>
</dbReference>
<dbReference type="PANTHER" id="PTHR24276">
    <property type="entry name" value="POLYSERASE-RELATED"/>
    <property type="match status" value="1"/>
</dbReference>
<dbReference type="CDD" id="cd00190">
    <property type="entry name" value="Tryp_SPc"/>
    <property type="match status" value="1"/>
</dbReference>
<dbReference type="PROSITE" id="PS50240">
    <property type="entry name" value="TRYPSIN_DOM"/>
    <property type="match status" value="1"/>
</dbReference>
<keyword evidence="5" id="KW-0645">Protease</keyword>
<reference evidence="8" key="1">
    <citation type="submission" date="2016-10" db="EMBL/GenBank/DDBJ databases">
        <authorList>
            <person name="Varghese N."/>
            <person name="Submissions S."/>
        </authorList>
    </citation>
    <scope>NUCLEOTIDE SEQUENCE [LARGE SCALE GENOMIC DNA]</scope>
    <source>
        <strain evidence="8">IBRC-M 10655</strain>
    </source>
</reference>
<evidence type="ECO:0000256" key="1">
    <source>
        <dbReference type="ARBA" id="ARBA00004613"/>
    </source>
</evidence>
<keyword evidence="4" id="KW-1015">Disulfide bond</keyword>
<dbReference type="EMBL" id="FNJB01000002">
    <property type="protein sequence ID" value="SDO28116.1"/>
    <property type="molecule type" value="Genomic_DNA"/>
</dbReference>
<keyword evidence="5" id="KW-0720">Serine protease</keyword>
<dbReference type="InterPro" id="IPR043504">
    <property type="entry name" value="Peptidase_S1_PA_chymotrypsin"/>
</dbReference>
<dbReference type="Proteomes" id="UP000199651">
    <property type="component" value="Unassembled WGS sequence"/>
</dbReference>
<sequence length="256" mass="26796">MGGTAARRIIGVAAAIAIVAVILGQFAADAREQIVGGTRAKIADHPYMVYIATRDGYQFCGGTLVAEDKVVTAAHCAQAYGPKDIRVIAGREDKRSTEGVEVKVTSTWIHPDFTDVASGADIAVLTLAKPLEYQTLPVADSRDDALYKPGTRGTILGWGRTSDGGPASRYLLKAEVPTIADDACQKSYKAFAEESMVCAGFPEGGVDTCQGDSGGPLVIAGRLVGIASWGEGCAEANKPGVYTRVTVYASDIAEHL</sequence>
<comment type="similarity">
    <text evidence="2">Belongs to the peptidase S1 family.</text>
</comment>
<evidence type="ECO:0000259" key="6">
    <source>
        <dbReference type="PROSITE" id="PS50240"/>
    </source>
</evidence>
<dbReference type="FunFam" id="2.40.10.10:FF:000047">
    <property type="entry name" value="Trypsin eta"/>
    <property type="match status" value="1"/>
</dbReference>
<dbReference type="RefSeq" id="WP_091371018.1">
    <property type="nucleotide sequence ID" value="NZ_FNDV01000008.1"/>
</dbReference>
<evidence type="ECO:0000256" key="2">
    <source>
        <dbReference type="ARBA" id="ARBA00007664"/>
    </source>
</evidence>
<gene>
    <name evidence="7" type="ORF">SAMN05192558_102471</name>
</gene>
<dbReference type="AlphaFoldDB" id="A0A1H0I9Q9"/>
<evidence type="ECO:0000256" key="5">
    <source>
        <dbReference type="RuleBase" id="RU363034"/>
    </source>
</evidence>
<dbReference type="InterPro" id="IPR009003">
    <property type="entry name" value="Peptidase_S1_PA"/>
</dbReference>
<name>A0A1H0I9Q9_9PSEU</name>
<dbReference type="PANTHER" id="PTHR24276:SF98">
    <property type="entry name" value="FI18310P1-RELATED"/>
    <property type="match status" value="1"/>
</dbReference>
<dbReference type="InterPro" id="IPR001254">
    <property type="entry name" value="Trypsin_dom"/>
</dbReference>
<evidence type="ECO:0000313" key="8">
    <source>
        <dbReference type="Proteomes" id="UP000199651"/>
    </source>
</evidence>
<dbReference type="GO" id="GO:0004252">
    <property type="term" value="F:serine-type endopeptidase activity"/>
    <property type="evidence" value="ECO:0007669"/>
    <property type="project" value="InterPro"/>
</dbReference>
<keyword evidence="8" id="KW-1185">Reference proteome</keyword>
<dbReference type="PROSITE" id="PS00135">
    <property type="entry name" value="TRYPSIN_SER"/>
    <property type="match status" value="1"/>
</dbReference>
<dbReference type="GO" id="GO:0005576">
    <property type="term" value="C:extracellular region"/>
    <property type="evidence" value="ECO:0007669"/>
    <property type="project" value="UniProtKB-SubCell"/>
</dbReference>
<keyword evidence="3" id="KW-0964">Secreted</keyword>
<dbReference type="InterPro" id="IPR033116">
    <property type="entry name" value="TRYPSIN_SER"/>
</dbReference>
<proteinExistence type="inferred from homology"/>
<dbReference type="Pfam" id="PF00089">
    <property type="entry name" value="Trypsin"/>
    <property type="match status" value="1"/>
</dbReference>
<organism evidence="7 8">
    <name type="scientific">Actinokineospora alba</name>
    <dbReference type="NCBI Taxonomy" id="504798"/>
    <lineage>
        <taxon>Bacteria</taxon>
        <taxon>Bacillati</taxon>
        <taxon>Actinomycetota</taxon>
        <taxon>Actinomycetes</taxon>
        <taxon>Pseudonocardiales</taxon>
        <taxon>Pseudonocardiaceae</taxon>
        <taxon>Actinokineospora</taxon>
    </lineage>
</organism>
<dbReference type="GO" id="GO:0051604">
    <property type="term" value="P:protein maturation"/>
    <property type="evidence" value="ECO:0007669"/>
    <property type="project" value="UniProtKB-ARBA"/>
</dbReference>
<dbReference type="PROSITE" id="PS00134">
    <property type="entry name" value="TRYPSIN_HIS"/>
    <property type="match status" value="1"/>
</dbReference>
<dbReference type="GO" id="GO:0006508">
    <property type="term" value="P:proteolysis"/>
    <property type="evidence" value="ECO:0007669"/>
    <property type="project" value="UniProtKB-KW"/>
</dbReference>
<dbReference type="OrthoDB" id="1496095at2"/>
<dbReference type="STRING" id="504798.SAMN05421871_108170"/>
<dbReference type="PRINTS" id="PR00722">
    <property type="entry name" value="CHYMOTRYPSIN"/>
</dbReference>
<dbReference type="Gene3D" id="2.40.10.10">
    <property type="entry name" value="Trypsin-like serine proteases"/>
    <property type="match status" value="1"/>
</dbReference>
<dbReference type="InterPro" id="IPR018114">
    <property type="entry name" value="TRYPSIN_HIS"/>
</dbReference>
<comment type="subcellular location">
    <subcellularLocation>
        <location evidence="1">Secreted</location>
    </subcellularLocation>
</comment>
<evidence type="ECO:0000256" key="3">
    <source>
        <dbReference type="ARBA" id="ARBA00022525"/>
    </source>
</evidence>
<accession>A0A1H0I9Q9</accession>
<evidence type="ECO:0000256" key="4">
    <source>
        <dbReference type="ARBA" id="ARBA00023157"/>
    </source>
</evidence>
<evidence type="ECO:0000313" key="7">
    <source>
        <dbReference type="EMBL" id="SDO28116.1"/>
    </source>
</evidence>
<feature type="domain" description="Peptidase S1" evidence="6">
    <location>
        <begin position="34"/>
        <end position="256"/>
    </location>
</feature>